<dbReference type="InterPro" id="IPR043502">
    <property type="entry name" value="DNA/RNA_pol_sf"/>
</dbReference>
<dbReference type="Proteomes" id="UP001148838">
    <property type="component" value="Unassembled WGS sequence"/>
</dbReference>
<evidence type="ECO:0000313" key="1">
    <source>
        <dbReference type="EMBL" id="KAJ4449733.1"/>
    </source>
</evidence>
<dbReference type="SUPFAM" id="SSF56672">
    <property type="entry name" value="DNA/RNA polymerases"/>
    <property type="match status" value="1"/>
</dbReference>
<dbReference type="EMBL" id="JAJSOF020000003">
    <property type="protein sequence ID" value="KAJ4449733.1"/>
    <property type="molecule type" value="Genomic_DNA"/>
</dbReference>
<sequence length="83" mass="9377">MAGLCEDGNEPPGSLKAMFLPIPKKNNAKICNEFRTISLISHSAKILLRILNRRLYSKMEEQLEEEQFGFRKGKGARDTIGLL</sequence>
<gene>
    <name evidence="1" type="ORF">ANN_01137</name>
</gene>
<evidence type="ECO:0000313" key="2">
    <source>
        <dbReference type="Proteomes" id="UP001148838"/>
    </source>
</evidence>
<keyword evidence="2" id="KW-1185">Reference proteome</keyword>
<comment type="caution">
    <text evidence="1">The sequence shown here is derived from an EMBL/GenBank/DDBJ whole genome shotgun (WGS) entry which is preliminary data.</text>
</comment>
<evidence type="ECO:0008006" key="3">
    <source>
        <dbReference type="Google" id="ProtNLM"/>
    </source>
</evidence>
<reference evidence="1 2" key="1">
    <citation type="journal article" date="2022" name="Allergy">
        <title>Genome assembly and annotation of Periplaneta americana reveal a comprehensive cockroach allergen profile.</title>
        <authorList>
            <person name="Wang L."/>
            <person name="Xiong Q."/>
            <person name="Saelim N."/>
            <person name="Wang L."/>
            <person name="Nong W."/>
            <person name="Wan A.T."/>
            <person name="Shi M."/>
            <person name="Liu X."/>
            <person name="Cao Q."/>
            <person name="Hui J.H.L."/>
            <person name="Sookrung N."/>
            <person name="Leung T.F."/>
            <person name="Tungtrongchitr A."/>
            <person name="Tsui S.K.W."/>
        </authorList>
    </citation>
    <scope>NUCLEOTIDE SEQUENCE [LARGE SCALE GENOMIC DNA]</scope>
    <source>
        <strain evidence="1">PWHHKU_190912</strain>
    </source>
</reference>
<proteinExistence type="predicted"/>
<accession>A0ABQ8TV84</accession>
<protein>
    <recommendedName>
        <fullName evidence="3">Reverse transcriptase domain-containing protein</fullName>
    </recommendedName>
</protein>
<organism evidence="1 2">
    <name type="scientific">Periplaneta americana</name>
    <name type="common">American cockroach</name>
    <name type="synonym">Blatta americana</name>
    <dbReference type="NCBI Taxonomy" id="6978"/>
    <lineage>
        <taxon>Eukaryota</taxon>
        <taxon>Metazoa</taxon>
        <taxon>Ecdysozoa</taxon>
        <taxon>Arthropoda</taxon>
        <taxon>Hexapoda</taxon>
        <taxon>Insecta</taxon>
        <taxon>Pterygota</taxon>
        <taxon>Neoptera</taxon>
        <taxon>Polyneoptera</taxon>
        <taxon>Dictyoptera</taxon>
        <taxon>Blattodea</taxon>
        <taxon>Blattoidea</taxon>
        <taxon>Blattidae</taxon>
        <taxon>Blattinae</taxon>
        <taxon>Periplaneta</taxon>
    </lineage>
</organism>
<dbReference type="PANTHER" id="PTHR19446">
    <property type="entry name" value="REVERSE TRANSCRIPTASES"/>
    <property type="match status" value="1"/>
</dbReference>
<name>A0ABQ8TV84_PERAM</name>